<dbReference type="InterPro" id="IPR023374">
    <property type="entry name" value="AttH-like_dom_sf"/>
</dbReference>
<evidence type="ECO:0000313" key="4">
    <source>
        <dbReference type="EMBL" id="CCM14569.1"/>
    </source>
</evidence>
<dbReference type="Gene3D" id="1.10.600.10">
    <property type="entry name" value="Farnesyl Diphosphate Synthase"/>
    <property type="match status" value="1"/>
</dbReference>
<dbReference type="GO" id="GO:0008299">
    <property type="term" value="P:isoprenoid biosynthetic process"/>
    <property type="evidence" value="ECO:0007669"/>
    <property type="project" value="InterPro"/>
</dbReference>
<dbReference type="InterPro" id="IPR010791">
    <property type="entry name" value="AttH_dom"/>
</dbReference>
<dbReference type="EMBL" id="CALQ01000602">
    <property type="protein sequence ID" value="CCM14569.1"/>
    <property type="molecule type" value="Genomic_DNA"/>
</dbReference>
<accession>A0A1E1ITG3</accession>
<evidence type="ECO:0000256" key="1">
    <source>
        <dbReference type="ARBA" id="ARBA00022723"/>
    </source>
</evidence>
<dbReference type="AlphaFoldDB" id="A0A1E1ITG3"/>
<dbReference type="Gene3D" id="2.40.370.10">
    <property type="entry name" value="AttH-like domain"/>
    <property type="match status" value="2"/>
</dbReference>
<dbReference type="SUPFAM" id="SSF159245">
    <property type="entry name" value="AttH-like"/>
    <property type="match status" value="1"/>
</dbReference>
<dbReference type="PANTHER" id="PTHR12001">
    <property type="entry name" value="GERANYLGERANYL PYROPHOSPHATE SYNTHASE"/>
    <property type="match status" value="1"/>
</dbReference>
<protein>
    <submittedName>
        <fullName evidence="4">Polyprenyl synthase, putative</fullName>
    </submittedName>
</protein>
<dbReference type="SUPFAM" id="SSF48576">
    <property type="entry name" value="Terpenoid synthases"/>
    <property type="match status" value="1"/>
</dbReference>
<dbReference type="InterPro" id="IPR000092">
    <property type="entry name" value="Polyprenyl_synt"/>
</dbReference>
<feature type="domain" description="AttH" evidence="3">
    <location>
        <begin position="31"/>
        <end position="235"/>
    </location>
</feature>
<dbReference type="SFLD" id="SFLDS00005">
    <property type="entry name" value="Isoprenoid_Synthase_Type_I"/>
    <property type="match status" value="1"/>
</dbReference>
<dbReference type="InterPro" id="IPR008949">
    <property type="entry name" value="Isoprenoid_synthase_dom_sf"/>
</dbReference>
<dbReference type="GO" id="GO:0046872">
    <property type="term" value="F:metal ion binding"/>
    <property type="evidence" value="ECO:0007669"/>
    <property type="project" value="UniProtKB-KW"/>
</dbReference>
<keyword evidence="2" id="KW-0460">Magnesium</keyword>
<proteinExistence type="predicted"/>
<reference evidence="4" key="1">
    <citation type="submission" date="2012-08" db="EMBL/GenBank/DDBJ databases">
        <title>Comparative genomics of metastatic and non-metastatic Leishmania guyanensis provides insights into polygenic factors involved in Leishmania RNA virus infection.</title>
        <authorList>
            <person name="Smith D."/>
            <person name="Hertz-Fowler C."/>
            <person name="Martin R."/>
            <person name="Dickens N."/>
            <person name="Fasel N."/>
            <person name="Falquet L."/>
            <person name="Beverley S."/>
            <person name="Zangger H."/>
            <person name="Calderon-Copete S."/>
            <person name="Mottram J."/>
            <person name="Xenarios I."/>
        </authorList>
    </citation>
    <scope>NUCLEOTIDE SEQUENCE</scope>
    <source>
        <strain evidence="4">MHOM/BR/75/M4147/SSU:IR2SAT-LUC</strain>
    </source>
</reference>
<keyword evidence="1" id="KW-0479">Metal-binding</keyword>
<sequence length="742" mass="83116">MNEDWPQHFPPRGTVPNAELYDQCIDACSLQWWYANAHLMVKGEDRPSLAFFVSFFRRAEESCPTITTKHHDACMWALIDLKHQKYYADSVLDPESIEQLKLQLDPAVTGRKLEHVEAALLELLNKGRVPRPDRILKNKAVYTQQPFSITLDDSCAMRVAQKGPVRQYAFEMRNTADDVYVRLYFKTQQQPVFHGKDGRVNGMYYYYFPSMRVTGFVVVKGVKHEVKGLGWYDRELDGSVSELGRDAKYSWSWLSLHLSNMSQLNMFHGTSGIEPDTRKMIVVETRTDGSRHYHDDVVMQTKKTWSSLVTFMQYPVEFHICSASMGLDVTIHTVFDAQELGTVLVGGAGFYEGVVEGSGVCGGEALTMRGFLECKKNAAPYSSTSELLKCIGSYVHGALEEVYPLDASDSWVSENVLGRNAINRGVPADKVCDTLFRPVRSMIDRGGKSWRSLVLVSCCNALSRQYFDCRRYIAVAELLHVGSLIIDDIQDNSMVRRGEKCVHVEYGVATAINAGSACYFMAPRAARIQDLPPEKASRIYQLYFDVLLAGHAGQGLDIYGLDYLMPKVIETGDVSTLFDALDAIHTYKTGGAVGTLCAMACVLCEAPAALSEAVEKFGLTLGLAFQIVDDALNIRGFEGNLKEAAEDIKDGKITYPIAIAMGRLGAADRHTLWVILRKPTKEAADIRDAVELIMKVEAITECLLIARHRLQEMWDSLDPLLEDSFPKLMMRTLCSFLVERTY</sequence>
<name>A0A1E1ITG3_LEIGU</name>
<dbReference type="Pfam" id="PF00348">
    <property type="entry name" value="polyprenyl_synt"/>
    <property type="match status" value="1"/>
</dbReference>
<dbReference type="Pfam" id="PF17186">
    <property type="entry name" value="Lipocalin_9"/>
    <property type="match status" value="1"/>
</dbReference>
<dbReference type="GO" id="GO:0004659">
    <property type="term" value="F:prenyltransferase activity"/>
    <property type="evidence" value="ECO:0007669"/>
    <property type="project" value="InterPro"/>
</dbReference>
<dbReference type="CDD" id="cd00685">
    <property type="entry name" value="Trans_IPPS_HT"/>
    <property type="match status" value="1"/>
</dbReference>
<evidence type="ECO:0000259" key="3">
    <source>
        <dbReference type="Pfam" id="PF07143"/>
    </source>
</evidence>
<gene>
    <name evidence="4" type="primary">LgM4147LRVhigh.19.00720.00200</name>
    <name evidence="4" type="ORF">BN36_1920710</name>
</gene>
<organism evidence="4">
    <name type="scientific">Leishmania guyanensis</name>
    <dbReference type="NCBI Taxonomy" id="5670"/>
    <lineage>
        <taxon>Eukaryota</taxon>
        <taxon>Discoba</taxon>
        <taxon>Euglenozoa</taxon>
        <taxon>Kinetoplastea</taxon>
        <taxon>Metakinetoplastina</taxon>
        <taxon>Trypanosomatida</taxon>
        <taxon>Trypanosomatidae</taxon>
        <taxon>Leishmaniinae</taxon>
        <taxon>Leishmania</taxon>
        <taxon>Leishmania guyanensis species complex</taxon>
    </lineage>
</organism>
<dbReference type="PROSITE" id="PS00723">
    <property type="entry name" value="POLYPRENYL_SYNTHASE_1"/>
    <property type="match status" value="1"/>
</dbReference>
<dbReference type="Pfam" id="PF07143">
    <property type="entry name" value="CrtC"/>
    <property type="match status" value="1"/>
</dbReference>
<dbReference type="PANTHER" id="PTHR12001:SF44">
    <property type="entry name" value="GERANYLGERANYL PYROPHOSPHATE SYNTHASE"/>
    <property type="match status" value="1"/>
</dbReference>
<evidence type="ECO:0000256" key="2">
    <source>
        <dbReference type="ARBA" id="ARBA00022842"/>
    </source>
</evidence>
<dbReference type="InterPro" id="IPR033749">
    <property type="entry name" value="Polyprenyl_synt_CS"/>
</dbReference>